<organism evidence="14 15">
    <name type="scientific">Pleurodeles waltl</name>
    <name type="common">Iberian ribbed newt</name>
    <dbReference type="NCBI Taxonomy" id="8319"/>
    <lineage>
        <taxon>Eukaryota</taxon>
        <taxon>Metazoa</taxon>
        <taxon>Chordata</taxon>
        <taxon>Craniata</taxon>
        <taxon>Vertebrata</taxon>
        <taxon>Euteleostomi</taxon>
        <taxon>Amphibia</taxon>
        <taxon>Batrachia</taxon>
        <taxon>Caudata</taxon>
        <taxon>Salamandroidea</taxon>
        <taxon>Salamandridae</taxon>
        <taxon>Pleurodelinae</taxon>
        <taxon>Pleurodeles</taxon>
    </lineage>
</organism>
<keyword evidence="8 12" id="KW-0472">Membrane</keyword>
<feature type="transmembrane region" description="Helical" evidence="13">
    <location>
        <begin position="181"/>
        <end position="208"/>
    </location>
</feature>
<comment type="caution">
    <text evidence="14">The sequence shown here is derived from an EMBL/GenBank/DDBJ whole genome shotgun (WGS) entry which is preliminary data.</text>
</comment>
<evidence type="ECO:0000256" key="12">
    <source>
        <dbReference type="RuleBase" id="RU004424"/>
    </source>
</evidence>
<keyword evidence="9 12" id="KW-0675">Receptor</keyword>
<keyword evidence="10 12" id="KW-0807">Transducer</keyword>
<dbReference type="GO" id="GO:0033038">
    <property type="term" value="F:bitter taste receptor activity"/>
    <property type="evidence" value="ECO:0007669"/>
    <property type="project" value="InterPro"/>
</dbReference>
<evidence type="ECO:0000256" key="3">
    <source>
        <dbReference type="ARBA" id="ARBA00022480"/>
    </source>
</evidence>
<evidence type="ECO:0000313" key="14">
    <source>
        <dbReference type="EMBL" id="KAJ1121786.1"/>
    </source>
</evidence>
<evidence type="ECO:0000256" key="4">
    <source>
        <dbReference type="ARBA" id="ARBA00022606"/>
    </source>
</evidence>
<accession>A0AAV7P0Z0</accession>
<feature type="transmembrane region" description="Helical" evidence="13">
    <location>
        <begin position="45"/>
        <end position="65"/>
    </location>
</feature>
<keyword evidence="4 12" id="KW-0716">Sensory transduction</keyword>
<evidence type="ECO:0000256" key="5">
    <source>
        <dbReference type="ARBA" id="ARBA00022692"/>
    </source>
</evidence>
<dbReference type="Pfam" id="PF05296">
    <property type="entry name" value="TAS2R"/>
    <property type="match status" value="1"/>
</dbReference>
<dbReference type="InterPro" id="IPR007960">
    <property type="entry name" value="TAS2R"/>
</dbReference>
<dbReference type="Proteomes" id="UP001066276">
    <property type="component" value="Chromosome 7"/>
</dbReference>
<comment type="subcellular location">
    <subcellularLocation>
        <location evidence="1 12">Membrane</location>
        <topology evidence="1 12">Multi-pass membrane protein</topology>
    </subcellularLocation>
</comment>
<evidence type="ECO:0000256" key="7">
    <source>
        <dbReference type="ARBA" id="ARBA00023040"/>
    </source>
</evidence>
<dbReference type="EMBL" id="JANPWB010000011">
    <property type="protein sequence ID" value="KAJ1121786.1"/>
    <property type="molecule type" value="Genomic_DNA"/>
</dbReference>
<keyword evidence="3 12" id="KW-0919">Taste</keyword>
<keyword evidence="7 12" id="KW-0297">G-protein coupled receptor</keyword>
<evidence type="ECO:0000256" key="1">
    <source>
        <dbReference type="ARBA" id="ARBA00004141"/>
    </source>
</evidence>
<evidence type="ECO:0000256" key="9">
    <source>
        <dbReference type="ARBA" id="ARBA00023170"/>
    </source>
</evidence>
<feature type="transmembrane region" description="Helical" evidence="13">
    <location>
        <begin position="263"/>
        <end position="286"/>
    </location>
</feature>
<feature type="transmembrane region" description="Helical" evidence="13">
    <location>
        <begin position="229"/>
        <end position="257"/>
    </location>
</feature>
<keyword evidence="5 12" id="KW-0812">Transmembrane</keyword>
<evidence type="ECO:0000256" key="2">
    <source>
        <dbReference type="ARBA" id="ARBA00007376"/>
    </source>
</evidence>
<evidence type="ECO:0000256" key="13">
    <source>
        <dbReference type="SAM" id="Phobius"/>
    </source>
</evidence>
<name>A0AAV7P0Z0_PLEWA</name>
<protein>
    <recommendedName>
        <fullName evidence="12">Taste receptor type 2</fullName>
    </recommendedName>
</protein>
<feature type="transmembrane region" description="Helical" evidence="13">
    <location>
        <begin position="6"/>
        <end position="33"/>
    </location>
</feature>
<gene>
    <name evidence="14" type="ORF">NDU88_000305</name>
</gene>
<comment type="similarity">
    <text evidence="2 11">Belongs to the G-protein coupled receptor T2R family.</text>
</comment>
<keyword evidence="6 13" id="KW-1133">Transmembrane helix</keyword>
<proteinExistence type="inferred from homology"/>
<reference evidence="14" key="1">
    <citation type="journal article" date="2022" name="bioRxiv">
        <title>Sequencing and chromosome-scale assembly of the giantPleurodeles waltlgenome.</title>
        <authorList>
            <person name="Brown T."/>
            <person name="Elewa A."/>
            <person name="Iarovenko S."/>
            <person name="Subramanian E."/>
            <person name="Araus A.J."/>
            <person name="Petzold A."/>
            <person name="Susuki M."/>
            <person name="Suzuki K.-i.T."/>
            <person name="Hayashi T."/>
            <person name="Toyoda A."/>
            <person name="Oliveira C."/>
            <person name="Osipova E."/>
            <person name="Leigh N.D."/>
            <person name="Simon A."/>
            <person name="Yun M.H."/>
        </authorList>
    </citation>
    <scope>NUCLEOTIDE SEQUENCE</scope>
    <source>
        <strain evidence="14">20211129_DDA</strain>
        <tissue evidence="14">Liver</tissue>
    </source>
</reference>
<dbReference type="GO" id="GO:0004930">
    <property type="term" value="F:G protein-coupled receptor activity"/>
    <property type="evidence" value="ECO:0007669"/>
    <property type="project" value="UniProtKB-KW"/>
</dbReference>
<evidence type="ECO:0000313" key="15">
    <source>
        <dbReference type="Proteomes" id="UP001066276"/>
    </source>
</evidence>
<keyword evidence="15" id="KW-1185">Reference proteome</keyword>
<evidence type="ECO:0000256" key="8">
    <source>
        <dbReference type="ARBA" id="ARBA00023136"/>
    </source>
</evidence>
<dbReference type="CDD" id="cd13950">
    <property type="entry name" value="7tm_TAS2R"/>
    <property type="match status" value="1"/>
</dbReference>
<dbReference type="GO" id="GO:0016020">
    <property type="term" value="C:membrane"/>
    <property type="evidence" value="ECO:0007669"/>
    <property type="project" value="UniProtKB-SubCell"/>
</dbReference>
<dbReference type="SUPFAM" id="SSF81321">
    <property type="entry name" value="Family A G protein-coupled receptor-like"/>
    <property type="match status" value="1"/>
</dbReference>
<dbReference type="PANTHER" id="PTHR11394:SF151">
    <property type="entry name" value="TASTE RECEPTOR TYPE 2"/>
    <property type="match status" value="1"/>
</dbReference>
<dbReference type="PANTHER" id="PTHR11394">
    <property type="entry name" value="TASTE RECEPTOR TYPE 2"/>
    <property type="match status" value="1"/>
</dbReference>
<evidence type="ECO:0000256" key="10">
    <source>
        <dbReference type="ARBA" id="ARBA00023224"/>
    </source>
</evidence>
<evidence type="ECO:0000256" key="6">
    <source>
        <dbReference type="ARBA" id="ARBA00022989"/>
    </source>
</evidence>
<evidence type="ECO:0000256" key="11">
    <source>
        <dbReference type="RuleBase" id="RU004423"/>
    </source>
</evidence>
<dbReference type="FunFam" id="1.20.1070.10:FF:000055">
    <property type="entry name" value="Taste receptor type 2"/>
    <property type="match status" value="1"/>
</dbReference>
<dbReference type="AlphaFoldDB" id="A0AAV7P0Z0"/>
<feature type="transmembrane region" description="Helical" evidence="13">
    <location>
        <begin position="129"/>
        <end position="149"/>
    </location>
</feature>
<feature type="transmembrane region" description="Helical" evidence="13">
    <location>
        <begin position="85"/>
        <end position="109"/>
    </location>
</feature>
<sequence>MVPPEVAACMAILCVEAAISVVANGLIIGINLWDCVKSRSVGTAELILGPLGATRLCFQCTLLINNLMQFFFSDLITQEMFYKPFMVIWMFLNFSSLWCATWLCTFYCVKVANFSSPIFARLKLGFSKWLPWLLATSWLESMGCALLLLTNINSIFGNKQSPFSGNNTPPAFLAHTSFESWSLICLLGSSLPFFLFAVAAGLLVASLCRHARQMQGGGMGEFRNPSVKAHFGAVKAVTLFFLFYASFVITLIISAAGVVQSKGWGNCLCNVVISAYPSLHSVWLMLNNPKLKTACLRILYSGARYSGSKDAQLAMSTIT</sequence>